<feature type="region of interest" description="Disordered" evidence="2">
    <location>
        <begin position="173"/>
        <end position="267"/>
    </location>
</feature>
<feature type="coiled-coil region" evidence="1">
    <location>
        <begin position="137"/>
        <end position="164"/>
    </location>
</feature>
<feature type="compositionally biased region" description="Acidic residues" evidence="2">
    <location>
        <begin position="175"/>
        <end position="189"/>
    </location>
</feature>
<organism evidence="3 4">
    <name type="scientific">Basidiobolus meristosporus CBS 931.73</name>
    <dbReference type="NCBI Taxonomy" id="1314790"/>
    <lineage>
        <taxon>Eukaryota</taxon>
        <taxon>Fungi</taxon>
        <taxon>Fungi incertae sedis</taxon>
        <taxon>Zoopagomycota</taxon>
        <taxon>Entomophthoromycotina</taxon>
        <taxon>Basidiobolomycetes</taxon>
        <taxon>Basidiobolales</taxon>
        <taxon>Basidiobolaceae</taxon>
        <taxon>Basidiobolus</taxon>
    </lineage>
</organism>
<feature type="compositionally biased region" description="Polar residues" evidence="2">
    <location>
        <begin position="57"/>
        <end position="91"/>
    </location>
</feature>
<feature type="compositionally biased region" description="Polar residues" evidence="2">
    <location>
        <begin position="106"/>
        <end position="115"/>
    </location>
</feature>
<keyword evidence="1" id="KW-0175">Coiled coil</keyword>
<feature type="compositionally biased region" description="Acidic residues" evidence="2">
    <location>
        <begin position="39"/>
        <end position="48"/>
    </location>
</feature>
<accession>A0A1Y1Y5K2</accession>
<feature type="region of interest" description="Disordered" evidence="2">
    <location>
        <begin position="31"/>
        <end position="135"/>
    </location>
</feature>
<feature type="compositionally biased region" description="Low complexity" evidence="2">
    <location>
        <begin position="116"/>
        <end position="129"/>
    </location>
</feature>
<dbReference type="Proteomes" id="UP000193498">
    <property type="component" value="Unassembled WGS sequence"/>
</dbReference>
<evidence type="ECO:0000313" key="3">
    <source>
        <dbReference type="EMBL" id="ORX93300.1"/>
    </source>
</evidence>
<dbReference type="EMBL" id="MCFE01000240">
    <property type="protein sequence ID" value="ORX93300.1"/>
    <property type="molecule type" value="Genomic_DNA"/>
</dbReference>
<evidence type="ECO:0000256" key="2">
    <source>
        <dbReference type="SAM" id="MobiDB-lite"/>
    </source>
</evidence>
<evidence type="ECO:0000313" key="4">
    <source>
        <dbReference type="Proteomes" id="UP000193498"/>
    </source>
</evidence>
<comment type="caution">
    <text evidence="3">The sequence shown here is derived from an EMBL/GenBank/DDBJ whole genome shotgun (WGS) entry which is preliminary data.</text>
</comment>
<evidence type="ECO:0000256" key="1">
    <source>
        <dbReference type="SAM" id="Coils"/>
    </source>
</evidence>
<keyword evidence="4" id="KW-1185">Reference proteome</keyword>
<name>A0A1Y1Y5K2_9FUNG</name>
<proteinExistence type="predicted"/>
<reference evidence="3 4" key="1">
    <citation type="submission" date="2016-07" db="EMBL/GenBank/DDBJ databases">
        <title>Pervasive Adenine N6-methylation of Active Genes in Fungi.</title>
        <authorList>
            <consortium name="DOE Joint Genome Institute"/>
            <person name="Mondo S.J."/>
            <person name="Dannebaum R.O."/>
            <person name="Kuo R.C."/>
            <person name="Labutti K."/>
            <person name="Haridas S."/>
            <person name="Kuo A."/>
            <person name="Salamov A."/>
            <person name="Ahrendt S.R."/>
            <person name="Lipzen A."/>
            <person name="Sullivan W."/>
            <person name="Andreopoulos W.B."/>
            <person name="Clum A."/>
            <person name="Lindquist E."/>
            <person name="Daum C."/>
            <person name="Ramamoorthy G.K."/>
            <person name="Gryganskyi A."/>
            <person name="Culley D."/>
            <person name="Magnuson J.K."/>
            <person name="James T.Y."/>
            <person name="O'Malley M.A."/>
            <person name="Stajich J.E."/>
            <person name="Spatafora J.W."/>
            <person name="Visel A."/>
            <person name="Grigoriev I.V."/>
        </authorList>
    </citation>
    <scope>NUCLEOTIDE SEQUENCE [LARGE SCALE GENOMIC DNA]</scope>
    <source>
        <strain evidence="3 4">CBS 931.73</strain>
    </source>
</reference>
<feature type="compositionally biased region" description="Basic and acidic residues" evidence="2">
    <location>
        <begin position="207"/>
        <end position="220"/>
    </location>
</feature>
<gene>
    <name evidence="3" type="ORF">K493DRAFT_302768</name>
</gene>
<dbReference type="InParanoid" id="A0A1Y1Y5K2"/>
<feature type="compositionally biased region" description="Basic and acidic residues" evidence="2">
    <location>
        <begin position="190"/>
        <end position="200"/>
    </location>
</feature>
<dbReference type="AlphaFoldDB" id="A0A1Y1Y5K2"/>
<sequence>MAVLVQLKTPPIEPKRLEALKKAISHRKILLEKDSLSGSEDENQEIDVVEGGVDPLHTTTLISSIQDPSDVGSSSNLLSTQPQSTMDSCGISSPPEDPPPQKPPTYSDSNPSNNDTTVPLTETPTEVITSPIKANSNEALLAELEGEEERIVKKIEKLKEEKHKLFIAFKKIITEENEEGAVQESDPEDDKNTETLREKSSSPIDIEDSKKSHDPTHSRESSFNVPNPAFKRRRSPANAPPPNYNNNPSSYRKSSRTGASTRGGGAFHYPGRGRAFVSQYPVNTLFHSPTTMNELTNHT</sequence>
<feature type="compositionally biased region" description="Low complexity" evidence="2">
    <location>
        <begin position="244"/>
        <end position="260"/>
    </location>
</feature>
<protein>
    <submittedName>
        <fullName evidence="3">Uncharacterized protein</fullName>
    </submittedName>
</protein>